<evidence type="ECO:0000313" key="1">
    <source>
        <dbReference type="EMBL" id="MFD0863219.1"/>
    </source>
</evidence>
<organism evidence="1 2">
    <name type="scientific">Sungkyunkwania multivorans</name>
    <dbReference type="NCBI Taxonomy" id="1173618"/>
    <lineage>
        <taxon>Bacteria</taxon>
        <taxon>Pseudomonadati</taxon>
        <taxon>Bacteroidota</taxon>
        <taxon>Flavobacteriia</taxon>
        <taxon>Flavobacteriales</taxon>
        <taxon>Flavobacteriaceae</taxon>
        <taxon>Sungkyunkwania</taxon>
    </lineage>
</organism>
<gene>
    <name evidence="1" type="ORF">ACFQ1M_13480</name>
</gene>
<protein>
    <submittedName>
        <fullName evidence="1">3-oxoacyl-ACP synthase</fullName>
    </submittedName>
</protein>
<comment type="caution">
    <text evidence="1">The sequence shown here is derived from an EMBL/GenBank/DDBJ whole genome shotgun (WGS) entry which is preliminary data.</text>
</comment>
<name>A0ABW3CZG4_9FLAO</name>
<evidence type="ECO:0000313" key="2">
    <source>
        <dbReference type="Proteomes" id="UP001596978"/>
    </source>
</evidence>
<sequence>METNDIKTILFKQCEQFVNERLGRIQDRIQGIQQSLNSETKSTAGDKHETGRAMLQLEREKVGQQLAEVQKLVAILCKIEVLPEHTTFQDQGRIRLGSLVFTDQANYFISISAGVLKHKEDSFYAIATNTPIGILLIGKEKGETIVFKGKKITIMRVL</sequence>
<dbReference type="EMBL" id="JBHTJH010000017">
    <property type="protein sequence ID" value="MFD0863219.1"/>
    <property type="molecule type" value="Genomic_DNA"/>
</dbReference>
<keyword evidence="2" id="KW-1185">Reference proteome</keyword>
<dbReference type="Proteomes" id="UP001596978">
    <property type="component" value="Unassembled WGS sequence"/>
</dbReference>
<proteinExistence type="predicted"/>
<reference evidence="2" key="1">
    <citation type="journal article" date="2019" name="Int. J. Syst. Evol. Microbiol.">
        <title>The Global Catalogue of Microorganisms (GCM) 10K type strain sequencing project: providing services to taxonomists for standard genome sequencing and annotation.</title>
        <authorList>
            <consortium name="The Broad Institute Genomics Platform"/>
            <consortium name="The Broad Institute Genome Sequencing Center for Infectious Disease"/>
            <person name="Wu L."/>
            <person name="Ma J."/>
        </authorList>
    </citation>
    <scope>NUCLEOTIDE SEQUENCE [LARGE SCALE GENOMIC DNA]</scope>
    <source>
        <strain evidence="2">CCUG 62952</strain>
    </source>
</reference>
<accession>A0ABW3CZG4</accession>
<dbReference type="RefSeq" id="WP_386409060.1">
    <property type="nucleotide sequence ID" value="NZ_JBHTJH010000017.1"/>
</dbReference>